<dbReference type="Pfam" id="PF00378">
    <property type="entry name" value="ECH_1"/>
    <property type="match status" value="1"/>
</dbReference>
<gene>
    <name evidence="3" type="ORF">E1832_13765</name>
</gene>
<organism evidence="3 4">
    <name type="scientific">Antarcticimicrobium luteum</name>
    <dbReference type="NCBI Taxonomy" id="2547397"/>
    <lineage>
        <taxon>Bacteria</taxon>
        <taxon>Pseudomonadati</taxon>
        <taxon>Pseudomonadota</taxon>
        <taxon>Alphaproteobacteria</taxon>
        <taxon>Rhodobacterales</taxon>
        <taxon>Paracoccaceae</taxon>
        <taxon>Antarcticimicrobium</taxon>
    </lineage>
</organism>
<dbReference type="InterPro" id="IPR018376">
    <property type="entry name" value="Enoyl-CoA_hyd/isom_CS"/>
</dbReference>
<dbReference type="InterPro" id="IPR014748">
    <property type="entry name" value="Enoyl-CoA_hydra_C"/>
</dbReference>
<evidence type="ECO:0000256" key="2">
    <source>
        <dbReference type="RuleBase" id="RU003707"/>
    </source>
</evidence>
<dbReference type="PROSITE" id="PS00166">
    <property type="entry name" value="ENOYL_COA_HYDRATASE"/>
    <property type="match status" value="1"/>
</dbReference>
<dbReference type="SUPFAM" id="SSF52096">
    <property type="entry name" value="ClpP/crotonase"/>
    <property type="match status" value="1"/>
</dbReference>
<comment type="similarity">
    <text evidence="1 2">Belongs to the enoyl-CoA hydratase/isomerase family.</text>
</comment>
<dbReference type="CDD" id="cd06558">
    <property type="entry name" value="crotonase-like"/>
    <property type="match status" value="1"/>
</dbReference>
<dbReference type="EMBL" id="SMUV01000068">
    <property type="protein sequence ID" value="TDK45751.1"/>
    <property type="molecule type" value="Genomic_DNA"/>
</dbReference>
<dbReference type="OrthoDB" id="5730382at2"/>
<reference evidence="3 4" key="1">
    <citation type="submission" date="2019-03" db="EMBL/GenBank/DDBJ databases">
        <title>Ruegeria lutea sp. nov., a novel strain, isolated from marine sediment, the Masan Bay, South Korea.</title>
        <authorList>
            <person name="Kim J."/>
            <person name="Kim D.-Y."/>
            <person name="Lee S.-S."/>
        </authorList>
    </citation>
    <scope>NUCLEOTIDE SEQUENCE [LARGE SCALE GENOMIC DNA]</scope>
    <source>
        <strain evidence="3 4">318-1</strain>
    </source>
</reference>
<accession>A0A4R5V297</accession>
<dbReference type="GO" id="GO:0008300">
    <property type="term" value="P:isoprenoid catabolic process"/>
    <property type="evidence" value="ECO:0007669"/>
    <property type="project" value="TreeGrafter"/>
</dbReference>
<dbReference type="Proteomes" id="UP000295301">
    <property type="component" value="Unassembled WGS sequence"/>
</dbReference>
<dbReference type="PANTHER" id="PTHR42964:SF1">
    <property type="entry name" value="POLYKETIDE BIOSYNTHESIS ENOYL-COA HYDRATASE PKSH-RELATED"/>
    <property type="match status" value="1"/>
</dbReference>
<dbReference type="AlphaFoldDB" id="A0A4R5V297"/>
<evidence type="ECO:0000313" key="3">
    <source>
        <dbReference type="EMBL" id="TDK45751.1"/>
    </source>
</evidence>
<dbReference type="Gene3D" id="1.10.12.10">
    <property type="entry name" value="Lyase 2-enoyl-coa Hydratase, Chain A, domain 2"/>
    <property type="match status" value="1"/>
</dbReference>
<dbReference type="InterPro" id="IPR051683">
    <property type="entry name" value="Enoyl-CoA_Hydratase/Isomerase"/>
</dbReference>
<dbReference type="GO" id="GO:0003824">
    <property type="term" value="F:catalytic activity"/>
    <property type="evidence" value="ECO:0007669"/>
    <property type="project" value="InterPro"/>
</dbReference>
<dbReference type="PANTHER" id="PTHR42964">
    <property type="entry name" value="ENOYL-COA HYDRATASE"/>
    <property type="match status" value="1"/>
</dbReference>
<sequence>MTQPKTISLAIDGPIATITLERPERRNSVNAQLTRELSAAVQACEANPQVAVTILTGSGSSFCAGMDLAAFADGETEAILHGKGRFAGFVGVRRTKPVIAAVNGPAMAGGFELVLACDMAVAADTAIFGLPEAKRGLIAGAGGVFRLANRLPIALVNEIILIGAPIDAARACALGLINRVVPAADVMATARDMAGKVAASAPMSVALGLDLARSAASGDESALWSLNDDYLNRTTGSKDAQEGARAFLEKRPPAWRGE</sequence>
<name>A0A4R5V297_9RHOB</name>
<protein>
    <submittedName>
        <fullName evidence="3">Crotonase</fullName>
    </submittedName>
</protein>
<dbReference type="InterPro" id="IPR001753">
    <property type="entry name" value="Enoyl-CoA_hydra/iso"/>
</dbReference>
<evidence type="ECO:0000313" key="4">
    <source>
        <dbReference type="Proteomes" id="UP000295301"/>
    </source>
</evidence>
<comment type="caution">
    <text evidence="3">The sequence shown here is derived from an EMBL/GenBank/DDBJ whole genome shotgun (WGS) entry which is preliminary data.</text>
</comment>
<dbReference type="Gene3D" id="3.90.226.10">
    <property type="entry name" value="2-enoyl-CoA Hydratase, Chain A, domain 1"/>
    <property type="match status" value="1"/>
</dbReference>
<evidence type="ECO:0000256" key="1">
    <source>
        <dbReference type="ARBA" id="ARBA00005254"/>
    </source>
</evidence>
<dbReference type="InterPro" id="IPR029045">
    <property type="entry name" value="ClpP/crotonase-like_dom_sf"/>
</dbReference>
<keyword evidence="4" id="KW-1185">Reference proteome</keyword>
<proteinExistence type="inferred from homology"/>